<dbReference type="AlphaFoldDB" id="A0A8X8W189"/>
<proteinExistence type="predicted"/>
<evidence type="ECO:0000313" key="2">
    <source>
        <dbReference type="Proteomes" id="UP000298416"/>
    </source>
</evidence>
<reference evidence="1" key="1">
    <citation type="submission" date="2018-01" db="EMBL/GenBank/DDBJ databases">
        <authorList>
            <person name="Mao J.F."/>
        </authorList>
    </citation>
    <scope>NUCLEOTIDE SEQUENCE</scope>
    <source>
        <strain evidence="1">Huo1</strain>
        <tissue evidence="1">Leaf</tissue>
    </source>
</reference>
<organism evidence="1">
    <name type="scientific">Salvia splendens</name>
    <name type="common">Scarlet sage</name>
    <dbReference type="NCBI Taxonomy" id="180675"/>
    <lineage>
        <taxon>Eukaryota</taxon>
        <taxon>Viridiplantae</taxon>
        <taxon>Streptophyta</taxon>
        <taxon>Embryophyta</taxon>
        <taxon>Tracheophyta</taxon>
        <taxon>Spermatophyta</taxon>
        <taxon>Magnoliopsida</taxon>
        <taxon>eudicotyledons</taxon>
        <taxon>Gunneridae</taxon>
        <taxon>Pentapetalae</taxon>
        <taxon>asterids</taxon>
        <taxon>lamiids</taxon>
        <taxon>Lamiales</taxon>
        <taxon>Lamiaceae</taxon>
        <taxon>Nepetoideae</taxon>
        <taxon>Mentheae</taxon>
        <taxon>Salviinae</taxon>
        <taxon>Salvia</taxon>
        <taxon>Salvia subgen. Calosphace</taxon>
        <taxon>core Calosphace</taxon>
    </lineage>
</organism>
<dbReference type="Proteomes" id="UP000298416">
    <property type="component" value="Unassembled WGS sequence"/>
</dbReference>
<comment type="caution">
    <text evidence="1">The sequence shown here is derived from an EMBL/GenBank/DDBJ whole genome shotgun (WGS) entry which is preliminary data.</text>
</comment>
<name>A0A8X8W189_SALSN</name>
<dbReference type="PANTHER" id="PTHR47076:SF12">
    <property type="entry name" value="NHL DOMAIN-CONTAINING PROTEIN"/>
    <property type="match status" value="1"/>
</dbReference>
<dbReference type="PANTHER" id="PTHR47076">
    <property type="entry name" value="NHL DOMAIN PROTEIN"/>
    <property type="match status" value="1"/>
</dbReference>
<reference evidence="1" key="2">
    <citation type="submission" date="2020-08" db="EMBL/GenBank/DDBJ databases">
        <title>Plant Genome Project.</title>
        <authorList>
            <person name="Zhang R.-G."/>
        </authorList>
    </citation>
    <scope>NUCLEOTIDE SEQUENCE</scope>
    <source>
        <strain evidence="1">Huo1</strain>
        <tissue evidence="1">Leaf</tissue>
    </source>
</reference>
<sequence length="93" mass="10250">MTTITSPIYATPHSSAVDAASAVSRASDRGGSRWKTFIRQFNQTGGRSRTTRCRYDPMSYSLNFETDGSAHFRDFSSRYSAIPAQKLPIHGGT</sequence>
<dbReference type="EMBL" id="PNBA02000022">
    <property type="protein sequence ID" value="KAG6385936.1"/>
    <property type="molecule type" value="Genomic_DNA"/>
</dbReference>
<keyword evidence="2" id="KW-1185">Reference proteome</keyword>
<gene>
    <name evidence="1" type="ORF">SASPL_154819</name>
</gene>
<protein>
    <submittedName>
        <fullName evidence="1">Uncharacterized protein</fullName>
    </submittedName>
</protein>
<evidence type="ECO:0000313" key="1">
    <source>
        <dbReference type="EMBL" id="KAG6385936.1"/>
    </source>
</evidence>
<accession>A0A8X8W189</accession>